<protein>
    <submittedName>
        <fullName evidence="1">Uncharacterized protein</fullName>
    </submittedName>
</protein>
<proteinExistence type="predicted"/>
<keyword evidence="2" id="KW-1185">Reference proteome</keyword>
<organism evidence="1 2">
    <name type="scientific">Micromonospora marina</name>
    <dbReference type="NCBI Taxonomy" id="307120"/>
    <lineage>
        <taxon>Bacteria</taxon>
        <taxon>Bacillati</taxon>
        <taxon>Actinomycetota</taxon>
        <taxon>Actinomycetes</taxon>
        <taxon>Micromonosporales</taxon>
        <taxon>Micromonosporaceae</taxon>
        <taxon>Micromonospora</taxon>
    </lineage>
</organism>
<evidence type="ECO:0000313" key="1">
    <source>
        <dbReference type="EMBL" id="SCF31019.1"/>
    </source>
</evidence>
<evidence type="ECO:0000313" key="2">
    <source>
        <dbReference type="Proteomes" id="UP000198551"/>
    </source>
</evidence>
<gene>
    <name evidence="1" type="ORF">GA0070215_11668</name>
</gene>
<name>A0A1C4ZDI3_9ACTN</name>
<dbReference type="Proteomes" id="UP000198551">
    <property type="component" value="Unassembled WGS sequence"/>
</dbReference>
<dbReference type="AlphaFoldDB" id="A0A1C4ZDI3"/>
<reference evidence="2" key="1">
    <citation type="submission" date="2016-06" db="EMBL/GenBank/DDBJ databases">
        <authorList>
            <person name="Varghese N."/>
        </authorList>
    </citation>
    <scope>NUCLEOTIDE SEQUENCE [LARGE SCALE GENOMIC DNA]</scope>
    <source>
        <strain evidence="2">DSM 45555</strain>
    </source>
</reference>
<sequence>MWLVPATPAMRSAWLPSQSAKYCILARNASAAAPCQARSGPAMASAWRRMKSSSQINVSWAL</sequence>
<dbReference type="EMBL" id="FMCV01000016">
    <property type="protein sequence ID" value="SCF31019.1"/>
    <property type="molecule type" value="Genomic_DNA"/>
</dbReference>
<accession>A0A1C4ZDI3</accession>